<dbReference type="InterPro" id="IPR011990">
    <property type="entry name" value="TPR-like_helical_dom_sf"/>
</dbReference>
<proteinExistence type="predicted"/>
<feature type="compositionally biased region" description="Pro residues" evidence="2">
    <location>
        <begin position="258"/>
        <end position="268"/>
    </location>
</feature>
<dbReference type="Proteomes" id="UP000317691">
    <property type="component" value="Unassembled WGS sequence"/>
</dbReference>
<accession>A0A538TMG6</accession>
<dbReference type="Gene3D" id="1.25.40.10">
    <property type="entry name" value="Tetratricopeptide repeat domain"/>
    <property type="match status" value="1"/>
</dbReference>
<evidence type="ECO:0000313" key="4">
    <source>
        <dbReference type="Proteomes" id="UP000317691"/>
    </source>
</evidence>
<gene>
    <name evidence="3" type="ORF">E6K79_07175</name>
</gene>
<dbReference type="AlphaFoldDB" id="A0A538TMG6"/>
<dbReference type="EMBL" id="VBOZ01000017">
    <property type="protein sequence ID" value="TMQ64811.1"/>
    <property type="molecule type" value="Genomic_DNA"/>
</dbReference>
<comment type="caution">
    <text evidence="3">The sequence shown here is derived from an EMBL/GenBank/DDBJ whole genome shotgun (WGS) entry which is preliminary data.</text>
</comment>
<dbReference type="Pfam" id="PF07721">
    <property type="entry name" value="TPR_4"/>
    <property type="match status" value="1"/>
</dbReference>
<evidence type="ECO:0000313" key="3">
    <source>
        <dbReference type="EMBL" id="TMQ64811.1"/>
    </source>
</evidence>
<sequence>MRNDTRQEAILPLEEIVARDPATALYLQLAERLMERGRLDEAIQLCEDRRTRPGNGVGDRIVLGRAYLADGRLNEARSEFEAALKLDRENVVALKALAGILSHSGDHDQATGYYRAVCRIDPGDLESQTAVHQITSGEFPEARPADVIVGQGDLSWQPVRLPREEEHLPELALGLRTIETFDPGPAPSPYTAVTQDFQVIPIERLGRMEREAAAPPAPPEAAASAPPAADAPPGDAVAAPEAEPAQAGPPSQAMEPSVPSPNPAPKPSGPMIEGNKSAFQEWLDRLGGKRS</sequence>
<name>A0A538TMG6_UNCEI</name>
<protein>
    <submittedName>
        <fullName evidence="3">Tetratricopeptide repeat protein</fullName>
    </submittedName>
</protein>
<dbReference type="InterPro" id="IPR011717">
    <property type="entry name" value="TPR-4"/>
</dbReference>
<dbReference type="PROSITE" id="PS50005">
    <property type="entry name" value="TPR"/>
    <property type="match status" value="1"/>
</dbReference>
<feature type="compositionally biased region" description="Low complexity" evidence="2">
    <location>
        <begin position="220"/>
        <end position="257"/>
    </location>
</feature>
<dbReference type="GO" id="GO:0042802">
    <property type="term" value="F:identical protein binding"/>
    <property type="evidence" value="ECO:0007669"/>
    <property type="project" value="InterPro"/>
</dbReference>
<reference evidence="3 4" key="1">
    <citation type="journal article" date="2019" name="Nat. Microbiol.">
        <title>Mediterranean grassland soil C-N compound turnover is dependent on rainfall and depth, and is mediated by genomically divergent microorganisms.</title>
        <authorList>
            <person name="Diamond S."/>
            <person name="Andeer P.F."/>
            <person name="Li Z."/>
            <person name="Crits-Christoph A."/>
            <person name="Burstein D."/>
            <person name="Anantharaman K."/>
            <person name="Lane K.R."/>
            <person name="Thomas B.C."/>
            <person name="Pan C."/>
            <person name="Northen T.R."/>
            <person name="Banfield J.F."/>
        </authorList>
    </citation>
    <scope>NUCLEOTIDE SEQUENCE [LARGE SCALE GENOMIC DNA]</scope>
    <source>
        <strain evidence="3">WS_9</strain>
    </source>
</reference>
<feature type="region of interest" description="Disordered" evidence="2">
    <location>
        <begin position="210"/>
        <end position="291"/>
    </location>
</feature>
<dbReference type="InterPro" id="IPR019734">
    <property type="entry name" value="TPR_rpt"/>
</dbReference>
<dbReference type="Pfam" id="PF13432">
    <property type="entry name" value="TPR_16"/>
    <property type="match status" value="1"/>
</dbReference>
<evidence type="ECO:0000256" key="2">
    <source>
        <dbReference type="SAM" id="MobiDB-lite"/>
    </source>
</evidence>
<dbReference type="SUPFAM" id="SSF48452">
    <property type="entry name" value="TPR-like"/>
    <property type="match status" value="1"/>
</dbReference>
<evidence type="ECO:0000256" key="1">
    <source>
        <dbReference type="PROSITE-ProRule" id="PRU00339"/>
    </source>
</evidence>
<feature type="compositionally biased region" description="Basic and acidic residues" evidence="2">
    <location>
        <begin position="282"/>
        <end position="291"/>
    </location>
</feature>
<keyword evidence="1" id="KW-0802">TPR repeat</keyword>
<dbReference type="SMART" id="SM00028">
    <property type="entry name" value="TPR"/>
    <property type="match status" value="2"/>
</dbReference>
<feature type="repeat" description="TPR" evidence="1">
    <location>
        <begin position="57"/>
        <end position="90"/>
    </location>
</feature>
<organism evidence="3 4">
    <name type="scientific">Eiseniibacteriota bacterium</name>
    <dbReference type="NCBI Taxonomy" id="2212470"/>
    <lineage>
        <taxon>Bacteria</taxon>
        <taxon>Candidatus Eiseniibacteriota</taxon>
    </lineage>
</organism>